<feature type="compositionally biased region" description="Polar residues" evidence="1">
    <location>
        <begin position="43"/>
        <end position="80"/>
    </location>
</feature>
<organism evidence="2 3">
    <name type="scientific">Bodo saltans</name>
    <name type="common">Flagellated protozoan</name>
    <dbReference type="NCBI Taxonomy" id="75058"/>
    <lineage>
        <taxon>Eukaryota</taxon>
        <taxon>Discoba</taxon>
        <taxon>Euglenozoa</taxon>
        <taxon>Kinetoplastea</taxon>
        <taxon>Metakinetoplastina</taxon>
        <taxon>Eubodonida</taxon>
        <taxon>Bodonidae</taxon>
        <taxon>Bodo</taxon>
    </lineage>
</organism>
<reference evidence="3" key="1">
    <citation type="submission" date="2015-09" db="EMBL/GenBank/DDBJ databases">
        <authorList>
            <consortium name="Pathogen Informatics"/>
        </authorList>
    </citation>
    <scope>NUCLEOTIDE SEQUENCE [LARGE SCALE GENOMIC DNA]</scope>
    <source>
        <strain evidence="3">Lake Konstanz</strain>
    </source>
</reference>
<feature type="compositionally biased region" description="Polar residues" evidence="1">
    <location>
        <begin position="130"/>
        <end position="140"/>
    </location>
</feature>
<feature type="compositionally biased region" description="Polar residues" evidence="1">
    <location>
        <begin position="113"/>
        <end position="123"/>
    </location>
</feature>
<evidence type="ECO:0008006" key="4">
    <source>
        <dbReference type="Google" id="ProtNLM"/>
    </source>
</evidence>
<dbReference type="AlphaFoldDB" id="A0A0S4IJD2"/>
<evidence type="ECO:0000256" key="1">
    <source>
        <dbReference type="SAM" id="MobiDB-lite"/>
    </source>
</evidence>
<proteinExistence type="predicted"/>
<dbReference type="EMBL" id="CYKH01000199">
    <property type="protein sequence ID" value="CUE80866.1"/>
    <property type="molecule type" value="Genomic_DNA"/>
</dbReference>
<evidence type="ECO:0000313" key="2">
    <source>
        <dbReference type="EMBL" id="CUE80866.1"/>
    </source>
</evidence>
<name>A0A0S4IJD2_BODSA</name>
<feature type="compositionally biased region" description="Low complexity" evidence="1">
    <location>
        <begin position="86"/>
        <end position="112"/>
    </location>
</feature>
<sequence length="583" mass="62424">MYSPYTASHEMYGGANPYGGYPHHHGATQYHHHTAPRSGLQMPHSSSSSYPTPQQFSSASNTPMQRQRTPNNATQHNNTPAGAAGGRTIAAGGAGWYQQQQGHHQHHNPLQQYPTPNSNSSFQKGAAPWMNQQQQLQSTSISPVAINGASSMKNHHSAYYYNNSQQQQQQQQHSGSGTVSAATAATATSLADKICPMSGKGLERELMCATKEELVQVLLDLSSCNIAASTFIQSKAQLFSLQATHMMGFTEEMAVTMTPTVTISIGRTTTSAPPTAPQGAPATIAPAMATATNESQELTTPSKELFSLDDSSASWQSRFSSTAKELNTMESPVSASAPPAPAATSSAVTVVGKTPVRRELQERHITPETRAFAAEVHPCLRLYGACRHSVNCIFKTLPRNLCLHWIRGSCAGGADCGCVHRFPVNCPEQVRTVYELSHGGDRIEVAKRAESTAERVRVAAAAAVATSAASGLALVGTPERQRFSVSNHHQKLELSPIPYTMDEEDMESAVTPRNENQRISTLMAKAAASSGQDHLTAAREAHQLMTAASATAEEIDTPTTAAVERCLKDGFDAVMDDDEPSTI</sequence>
<protein>
    <recommendedName>
        <fullName evidence="4">C3H1-type domain-containing protein</fullName>
    </recommendedName>
</protein>
<dbReference type="Proteomes" id="UP000051952">
    <property type="component" value="Unassembled WGS sequence"/>
</dbReference>
<gene>
    <name evidence="2" type="ORF">BSAL_56530</name>
</gene>
<dbReference type="OrthoDB" id="266897at2759"/>
<feature type="compositionally biased region" description="Basic residues" evidence="1">
    <location>
        <begin position="23"/>
        <end position="35"/>
    </location>
</feature>
<evidence type="ECO:0000313" key="3">
    <source>
        <dbReference type="Proteomes" id="UP000051952"/>
    </source>
</evidence>
<accession>A0A0S4IJD2</accession>
<feature type="region of interest" description="Disordered" evidence="1">
    <location>
        <begin position="23"/>
        <end position="140"/>
    </location>
</feature>
<keyword evidence="3" id="KW-1185">Reference proteome</keyword>
<dbReference type="VEuPathDB" id="TriTrypDB:BSAL_56530"/>